<dbReference type="Proteomes" id="UP001304243">
    <property type="component" value="Unassembled WGS sequence"/>
</dbReference>
<evidence type="ECO:0000313" key="2">
    <source>
        <dbReference type="Proteomes" id="UP001304243"/>
    </source>
</evidence>
<gene>
    <name evidence="1" type="ORF">ATC70_004128</name>
</gene>
<keyword evidence="2" id="KW-1185">Reference proteome</keyword>
<dbReference type="RefSeq" id="XP_064688265.1">
    <property type="nucleotide sequence ID" value="XM_064823440.1"/>
</dbReference>
<reference evidence="1 2" key="1">
    <citation type="submission" date="2022-11" db="EMBL/GenBank/DDBJ databases">
        <title>Mucor velutinosus strain NIH1002 WGS.</title>
        <authorList>
            <person name="Subramanian P."/>
            <person name="Mullikin J.C."/>
            <person name="Segre J.A."/>
            <person name="Zelazny A.M."/>
        </authorList>
    </citation>
    <scope>NUCLEOTIDE SEQUENCE [LARGE SCALE GENOMIC DNA]</scope>
    <source>
        <strain evidence="1 2">NIH1002</strain>
    </source>
</reference>
<accession>A0AAN7HQR0</accession>
<name>A0AAN7HQR0_9FUNG</name>
<dbReference type="GeneID" id="89947814"/>
<proteinExistence type="predicted"/>
<sequence>MRSYNVSHFANKTVAAPTRHTTATTADVAVDAVDDFQLEVSFAEEPAHASSLILVSRMREWRAKAVYQPKLQPQE</sequence>
<comment type="caution">
    <text evidence="1">The sequence shown here is derived from an EMBL/GenBank/DDBJ whole genome shotgun (WGS) entry which is preliminary data.</text>
</comment>
<protein>
    <submittedName>
        <fullName evidence="1">Uncharacterized protein</fullName>
    </submittedName>
</protein>
<dbReference type="AlphaFoldDB" id="A0AAN7HQR0"/>
<evidence type="ECO:0000313" key="1">
    <source>
        <dbReference type="EMBL" id="KAK4521599.1"/>
    </source>
</evidence>
<organism evidence="1 2">
    <name type="scientific">Mucor velutinosus</name>
    <dbReference type="NCBI Taxonomy" id="708070"/>
    <lineage>
        <taxon>Eukaryota</taxon>
        <taxon>Fungi</taxon>
        <taxon>Fungi incertae sedis</taxon>
        <taxon>Mucoromycota</taxon>
        <taxon>Mucoromycotina</taxon>
        <taxon>Mucoromycetes</taxon>
        <taxon>Mucorales</taxon>
        <taxon>Mucorineae</taxon>
        <taxon>Mucoraceae</taxon>
        <taxon>Mucor</taxon>
    </lineage>
</organism>
<dbReference type="EMBL" id="JASEJX010000001">
    <property type="protein sequence ID" value="KAK4521599.1"/>
    <property type="molecule type" value="Genomic_DNA"/>
</dbReference>